<dbReference type="InterPro" id="IPR054293">
    <property type="entry name" value="DUF7029"/>
</dbReference>
<sequence length="573" mass="61198">MVNIRRFWLSSSLILSLLAQQGLSIVFEDTDAPGAVNSLLERGDTSNEDAAYSVFDRLSKDSYYWSASQNGHKTLANLTVDVGDDEANIVSMEKFGHLLKSVDCTDNGMVVEFEDTRAFGYTQRGWQWVNDDDDRKLILVMGSKQCGWNSHRTPFIVSSIAFDKPSLKAKLSGVVTDWKRLFRNYEITVGKAPESSTSRRDWDSEASLSFNHKIPLSQSIPIPGGDLSVDISCEGCETKGSFDFGVHIKTTYGTPKSASITLSPNGVSASLTPRLGLSGNITNEIADEFELISIPVQGISIPGGVLELGPEVVFSFGYQIGPVRGSAGISSGVTLSLEDSAELEIDFLSPDVSAGGWTPQVETEPMEMDAKIEAGAEIYTKAEVQFSASILDQGYEAGVNLKPYLGANIAVSTDKGLGVDVNLGADLGAHIAAGGKSIPNNGFGYSLTKLGTKACLTPRAGVSLNVDIAEVDTPEDPVIEKTIAEVTAPMSPSCFNFGPGGSVSLGAGKNHPTSTRKPSPISSVKYTPTTSTTKYTSSNPTTTSSSIPQSSSATPTPSHRRRSHRQYHAMRGH</sequence>
<gene>
    <name evidence="5" type="ORF">Pc16g10980</name>
    <name evidence="5" type="ORF">PCH_Pc16g10980</name>
</gene>
<feature type="domain" description="DUF7029" evidence="3">
    <location>
        <begin position="85"/>
        <end position="186"/>
    </location>
</feature>
<evidence type="ECO:0000256" key="1">
    <source>
        <dbReference type="SAM" id="MobiDB-lite"/>
    </source>
</evidence>
<feature type="compositionally biased region" description="Polar residues" evidence="1">
    <location>
        <begin position="511"/>
        <end position="526"/>
    </location>
</feature>
<evidence type="ECO:0000313" key="5">
    <source>
        <dbReference type="EMBL" id="CAP93768.1"/>
    </source>
</evidence>
<dbReference type="Pfam" id="PF23865">
    <property type="entry name" value="DUF7223"/>
    <property type="match status" value="1"/>
</dbReference>
<dbReference type="AlphaFoldDB" id="B6H9K1"/>
<feature type="compositionally biased region" description="Basic residues" evidence="1">
    <location>
        <begin position="558"/>
        <end position="573"/>
    </location>
</feature>
<feature type="chain" id="PRO_5002845518" evidence="2">
    <location>
        <begin position="25"/>
        <end position="573"/>
    </location>
</feature>
<dbReference type="InterPro" id="IPR055647">
    <property type="entry name" value="DUF7223"/>
</dbReference>
<feature type="signal peptide" evidence="2">
    <location>
        <begin position="1"/>
        <end position="24"/>
    </location>
</feature>
<dbReference type="HOGENOM" id="CLU_030295_0_0_1"/>
<dbReference type="OrthoDB" id="160645at2759"/>
<dbReference type="VEuPathDB" id="FungiDB:PCH_Pc16g10980"/>
<keyword evidence="6" id="KW-1185">Reference proteome</keyword>
<dbReference type="Proteomes" id="UP000000724">
    <property type="component" value="Contig Pc00c16"/>
</dbReference>
<name>B6H9K1_PENRW</name>
<evidence type="ECO:0000313" key="6">
    <source>
        <dbReference type="Proteomes" id="UP000000724"/>
    </source>
</evidence>
<dbReference type="BioCyc" id="PCHR:PC16G10980-MONOMER"/>
<dbReference type="Pfam" id="PF22974">
    <property type="entry name" value="DUF7029"/>
    <property type="match status" value="1"/>
</dbReference>
<feature type="compositionally biased region" description="Low complexity" evidence="1">
    <location>
        <begin position="527"/>
        <end position="557"/>
    </location>
</feature>
<organism evidence="5 6">
    <name type="scientific">Penicillium rubens (strain ATCC 28089 / DSM 1075 / NRRL 1951 / Wisconsin 54-1255)</name>
    <name type="common">Penicillium chrysogenum</name>
    <dbReference type="NCBI Taxonomy" id="500485"/>
    <lineage>
        <taxon>Eukaryota</taxon>
        <taxon>Fungi</taxon>
        <taxon>Dikarya</taxon>
        <taxon>Ascomycota</taxon>
        <taxon>Pezizomycotina</taxon>
        <taxon>Eurotiomycetes</taxon>
        <taxon>Eurotiomycetidae</taxon>
        <taxon>Eurotiales</taxon>
        <taxon>Aspergillaceae</taxon>
        <taxon>Penicillium</taxon>
        <taxon>Penicillium chrysogenum species complex</taxon>
    </lineage>
</organism>
<feature type="domain" description="DUF7223" evidence="4">
    <location>
        <begin position="225"/>
        <end position="432"/>
    </location>
</feature>
<protein>
    <submittedName>
        <fullName evidence="5">Pc16g10980 protein</fullName>
    </submittedName>
</protein>
<evidence type="ECO:0000259" key="3">
    <source>
        <dbReference type="Pfam" id="PF22974"/>
    </source>
</evidence>
<feature type="region of interest" description="Disordered" evidence="1">
    <location>
        <begin position="505"/>
        <end position="573"/>
    </location>
</feature>
<dbReference type="eggNOG" id="ENOG502SNFF">
    <property type="taxonomic scope" value="Eukaryota"/>
</dbReference>
<keyword evidence="2" id="KW-0732">Signal</keyword>
<evidence type="ECO:0000259" key="4">
    <source>
        <dbReference type="Pfam" id="PF23865"/>
    </source>
</evidence>
<proteinExistence type="predicted"/>
<accession>B6H9K1</accession>
<evidence type="ECO:0000256" key="2">
    <source>
        <dbReference type="SAM" id="SignalP"/>
    </source>
</evidence>
<dbReference type="EMBL" id="AM920431">
    <property type="protein sequence ID" value="CAP93768.1"/>
    <property type="molecule type" value="Genomic_DNA"/>
</dbReference>
<reference evidence="5 6" key="1">
    <citation type="journal article" date="2008" name="Nat. Biotechnol.">
        <title>Genome sequencing and analysis of the filamentous fungus Penicillium chrysogenum.</title>
        <authorList>
            <person name="van den Berg M.A."/>
            <person name="Albang R."/>
            <person name="Albermann K."/>
            <person name="Badger J.H."/>
            <person name="Daran J.-M."/>
            <person name="Driessen A.J.M."/>
            <person name="Garcia-Estrada C."/>
            <person name="Fedorova N.D."/>
            <person name="Harris D.M."/>
            <person name="Heijne W.H.M."/>
            <person name="Joardar V.S."/>
            <person name="Kiel J.A.K.W."/>
            <person name="Kovalchuk A."/>
            <person name="Martin J.F."/>
            <person name="Nierman W.C."/>
            <person name="Nijland J.G."/>
            <person name="Pronk J.T."/>
            <person name="Roubos J.A."/>
            <person name="van der Klei I.J."/>
            <person name="van Peij N.N.M.E."/>
            <person name="Veenhuis M."/>
            <person name="von Doehren H."/>
            <person name="Wagner C."/>
            <person name="Wortman J.R."/>
            <person name="Bovenberg R.A.L."/>
        </authorList>
    </citation>
    <scope>NUCLEOTIDE SEQUENCE [LARGE SCALE GENOMIC DNA]</scope>
    <source>
        <strain evidence="6">ATCC 28089 / DSM 1075 / NRRL 1951 / Wisconsin 54-1255</strain>
    </source>
</reference>
<dbReference type="OMA" id="ASISYPM"/>